<comment type="caution">
    <text evidence="4">The sequence shown here is derived from an EMBL/GenBank/DDBJ whole genome shotgun (WGS) entry which is preliminary data.</text>
</comment>
<dbReference type="AlphaFoldDB" id="A0AAN7P6G5"/>
<feature type="region of interest" description="Disordered" evidence="1">
    <location>
        <begin position="210"/>
        <end position="262"/>
    </location>
</feature>
<keyword evidence="2" id="KW-1133">Transmembrane helix</keyword>
<keyword evidence="2" id="KW-0812">Transmembrane</keyword>
<feature type="compositionally biased region" description="Basic and acidic residues" evidence="1">
    <location>
        <begin position="215"/>
        <end position="226"/>
    </location>
</feature>
<evidence type="ECO:0000313" key="4">
    <source>
        <dbReference type="EMBL" id="KAK4877929.1"/>
    </source>
</evidence>
<organism evidence="4 5">
    <name type="scientific">Aquatica leii</name>
    <dbReference type="NCBI Taxonomy" id="1421715"/>
    <lineage>
        <taxon>Eukaryota</taxon>
        <taxon>Metazoa</taxon>
        <taxon>Ecdysozoa</taxon>
        <taxon>Arthropoda</taxon>
        <taxon>Hexapoda</taxon>
        <taxon>Insecta</taxon>
        <taxon>Pterygota</taxon>
        <taxon>Neoptera</taxon>
        <taxon>Endopterygota</taxon>
        <taxon>Coleoptera</taxon>
        <taxon>Polyphaga</taxon>
        <taxon>Elateriformia</taxon>
        <taxon>Elateroidea</taxon>
        <taxon>Lampyridae</taxon>
        <taxon>Luciolinae</taxon>
        <taxon>Aquatica</taxon>
    </lineage>
</organism>
<protein>
    <submittedName>
        <fullName evidence="4">Uncharacterized protein</fullName>
    </submittedName>
</protein>
<keyword evidence="5" id="KW-1185">Reference proteome</keyword>
<evidence type="ECO:0000256" key="1">
    <source>
        <dbReference type="SAM" id="MobiDB-lite"/>
    </source>
</evidence>
<reference evidence="5" key="1">
    <citation type="submission" date="2023-01" db="EMBL/GenBank/DDBJ databases">
        <title>Key to firefly adult light organ development and bioluminescence: homeobox transcription factors regulate luciferase expression and transportation to peroxisome.</title>
        <authorList>
            <person name="Fu X."/>
        </authorList>
    </citation>
    <scope>NUCLEOTIDE SEQUENCE [LARGE SCALE GENOMIC DNA]</scope>
</reference>
<gene>
    <name evidence="4" type="ORF">RN001_010435</name>
</gene>
<name>A0AAN7P6G5_9COLE</name>
<keyword evidence="3" id="KW-0732">Signal</keyword>
<feature type="signal peptide" evidence="3">
    <location>
        <begin position="1"/>
        <end position="19"/>
    </location>
</feature>
<keyword evidence="2" id="KW-0472">Membrane</keyword>
<feature type="chain" id="PRO_5042862699" evidence="3">
    <location>
        <begin position="20"/>
        <end position="283"/>
    </location>
</feature>
<dbReference type="EMBL" id="JARPUR010000004">
    <property type="protein sequence ID" value="KAK4877929.1"/>
    <property type="molecule type" value="Genomic_DNA"/>
</dbReference>
<accession>A0AAN7P6G5</accession>
<proteinExistence type="predicted"/>
<sequence>MILTIIVFLTCNLHIFTEGNVPCLQIRNVDDRSTVIESTIWVQSGEKLMLECFVNCTACTDGHSVWWHHNKGIKPRYLRLSIFDETARIYVCRHAPCNLTRSVRIQGVTRRRKRDDYYSKSFDELVKEQKDIFQQYYPSWPTYITDKHFHEHDNVEVWGHKNLETQHDYDVKISRKPMPKIVIIVVIIIALLFVVSVIAYCVHSNLKKRSVTTAPRRDETNAREVRSLNVDPYDYRPNRMPVANPVQSTNSDETAPPPSYEEAMYNVSTAPLNGNFRPSAPRL</sequence>
<dbReference type="Proteomes" id="UP001353858">
    <property type="component" value="Unassembled WGS sequence"/>
</dbReference>
<evidence type="ECO:0000313" key="5">
    <source>
        <dbReference type="Proteomes" id="UP001353858"/>
    </source>
</evidence>
<evidence type="ECO:0000256" key="2">
    <source>
        <dbReference type="SAM" id="Phobius"/>
    </source>
</evidence>
<evidence type="ECO:0000256" key="3">
    <source>
        <dbReference type="SAM" id="SignalP"/>
    </source>
</evidence>
<feature type="transmembrane region" description="Helical" evidence="2">
    <location>
        <begin position="181"/>
        <end position="202"/>
    </location>
</feature>